<evidence type="ECO:0000256" key="4">
    <source>
        <dbReference type="ARBA" id="ARBA00022692"/>
    </source>
</evidence>
<evidence type="ECO:0000256" key="2">
    <source>
        <dbReference type="ARBA" id="ARBA00022448"/>
    </source>
</evidence>
<dbReference type="InterPro" id="IPR036942">
    <property type="entry name" value="Beta-barrel_TonB_sf"/>
</dbReference>
<evidence type="ECO:0000256" key="3">
    <source>
        <dbReference type="ARBA" id="ARBA00022452"/>
    </source>
</evidence>
<keyword evidence="15" id="KW-1185">Reference proteome</keyword>
<comment type="subcellular location">
    <subcellularLocation>
        <location evidence="1 10">Cell outer membrane</location>
        <topology evidence="1 10">Multi-pass membrane protein</topology>
    </subcellularLocation>
</comment>
<comment type="similarity">
    <text evidence="10 11">Belongs to the TonB-dependent receptor family.</text>
</comment>
<dbReference type="Gene3D" id="2.40.170.20">
    <property type="entry name" value="TonB-dependent receptor, beta-barrel domain"/>
    <property type="match status" value="1"/>
</dbReference>
<evidence type="ECO:0000256" key="8">
    <source>
        <dbReference type="ARBA" id="ARBA00023170"/>
    </source>
</evidence>
<evidence type="ECO:0000256" key="7">
    <source>
        <dbReference type="ARBA" id="ARBA00023136"/>
    </source>
</evidence>
<organism evidence="14 15">
    <name type="scientific">Terrimonas rubra</name>
    <dbReference type="NCBI Taxonomy" id="1035890"/>
    <lineage>
        <taxon>Bacteria</taxon>
        <taxon>Pseudomonadati</taxon>
        <taxon>Bacteroidota</taxon>
        <taxon>Chitinophagia</taxon>
        <taxon>Chitinophagales</taxon>
        <taxon>Chitinophagaceae</taxon>
        <taxon>Terrimonas</taxon>
    </lineage>
</organism>
<reference evidence="15" key="1">
    <citation type="journal article" date="2019" name="Int. J. Syst. Evol. Microbiol.">
        <title>The Global Catalogue of Microorganisms (GCM) 10K type strain sequencing project: providing services to taxonomists for standard genome sequencing and annotation.</title>
        <authorList>
            <consortium name="The Broad Institute Genomics Platform"/>
            <consortium name="The Broad Institute Genome Sequencing Center for Infectious Disease"/>
            <person name="Wu L."/>
            <person name="Ma J."/>
        </authorList>
    </citation>
    <scope>NUCLEOTIDE SEQUENCE [LARGE SCALE GENOMIC DNA]</scope>
    <source>
        <strain evidence="15">KCTC 23299</strain>
    </source>
</reference>
<dbReference type="NCBIfam" id="TIGR04056">
    <property type="entry name" value="OMP_RagA_SusC"/>
    <property type="match status" value="1"/>
</dbReference>
<evidence type="ECO:0000313" key="14">
    <source>
        <dbReference type="EMBL" id="MFD2920342.1"/>
    </source>
</evidence>
<sequence length="1048" mass="117052">MRKALPLVAMLLLMLFLLPHFSYGQEKTISGKVLAEDKSPLANVSIRVKGTRRITQTDAAGDFKISAAPGETLQISYVGFESQDVKVGADGSISITLKATSGDLGEVVVTAMDIKRNPRELGYSVQKVSGDDIAETQRENFLNSLQGRVAGLTISPSSGLAGASTSIVLRGFNSLALSNQPLFVIDGIVIDNQTIDENSYGGSGVGTPDRTGLTANVNRNTDYNNRISDINPNDIESVTILKGPEATALYGSQASSGAIIITTRKAKSSKLALQYDNSFRASKLTRFQETLDTYQSGTNGVASGTFRAFGPAYPAGAETFNNIDNFFKTGFAQTHNLGADFGFKNSLFRVTGSFFDQDGVVPNNAYKRTTLRVTNTTKFGKFLDITPTFTYTNTDNKKVLGSLGGFMNSLLVWPAFDDIRRFSDPNGLKESIFQENIDNPNAEFDSPLFNVNFNKNKDMTKRYTTNLSVNINPTDWITISGRFGYERYNTEGHLQYHPNSYFIAASVRGRQDNFWRKYEGYNHTITGTARKTFGNFNFRLMVGTMWQDYKTSMFAVTGDRLVDPNRTDSNNTDPTSRVRLLRNALGEYNVSIFRQFATFGEFATNWKNMIFLNYTHRFEEASTLPKQNRKYNYPGGSLSFILSDIFPGMKEGGVIDYFKLRTSLASTARINSPYSTQSVFTNTTSSGGGFNYGFTRANPFLEPEKQKTYEVGTELRLFRNLITVDAAYYNTLNEDQIVDGNFRLSYATGFVLNSLNVGATRNQGVEVTLTSNVVKKRDFDWTTTFNFNKMWNKVEYLPENVPEYYIADTWIFQNARAGVMKGYPTTTITAYGYLRNNQGQILIDKTNGLPVYDPTFKIRGDRNPDFTIGWVNALRYKNWRLNFVWDLKVGGDIFNATKMFLTNYGRSPVTADRYTPRVLEGVLQDGLENTATPTKNTIVVIPAYQDNYYTYQYMPEEAFIEKDVNWFRLRDITLSYTFPAKISNVIKGIKNLGFFITGNDLILLTNYTGGDPLSNGNTAGARGVGSFGFDWGKLPAPISWNFGLKASF</sequence>
<dbReference type="InterPro" id="IPR037066">
    <property type="entry name" value="Plug_dom_sf"/>
</dbReference>
<dbReference type="NCBIfam" id="TIGR04057">
    <property type="entry name" value="SusC_RagA_signa"/>
    <property type="match status" value="1"/>
</dbReference>
<dbReference type="InterPro" id="IPR039426">
    <property type="entry name" value="TonB-dep_rcpt-like"/>
</dbReference>
<dbReference type="Gene3D" id="2.170.130.10">
    <property type="entry name" value="TonB-dependent receptor, plug domain"/>
    <property type="match status" value="1"/>
</dbReference>
<keyword evidence="3 10" id="KW-1134">Transmembrane beta strand</keyword>
<dbReference type="PROSITE" id="PS52016">
    <property type="entry name" value="TONB_DEPENDENT_REC_3"/>
    <property type="match status" value="1"/>
</dbReference>
<keyword evidence="6 11" id="KW-0798">TonB box</keyword>
<dbReference type="Pfam" id="PF00593">
    <property type="entry name" value="TonB_dep_Rec_b-barrel"/>
    <property type="match status" value="1"/>
</dbReference>
<accession>A0ABW6A8V8</accession>
<dbReference type="Proteomes" id="UP001597511">
    <property type="component" value="Unassembled WGS sequence"/>
</dbReference>
<gene>
    <name evidence="14" type="ORF">ACFS6H_11510</name>
</gene>
<dbReference type="InterPro" id="IPR008969">
    <property type="entry name" value="CarboxyPept-like_regulatory"/>
</dbReference>
<proteinExistence type="inferred from homology"/>
<dbReference type="Pfam" id="PF07715">
    <property type="entry name" value="Plug"/>
    <property type="match status" value="1"/>
</dbReference>
<evidence type="ECO:0000313" key="15">
    <source>
        <dbReference type="Proteomes" id="UP001597511"/>
    </source>
</evidence>
<keyword evidence="2 10" id="KW-0813">Transport</keyword>
<evidence type="ECO:0000256" key="6">
    <source>
        <dbReference type="ARBA" id="ARBA00023077"/>
    </source>
</evidence>
<dbReference type="Gene3D" id="2.60.40.1120">
    <property type="entry name" value="Carboxypeptidase-like, regulatory domain"/>
    <property type="match status" value="1"/>
</dbReference>
<dbReference type="SUPFAM" id="SSF49464">
    <property type="entry name" value="Carboxypeptidase regulatory domain-like"/>
    <property type="match status" value="1"/>
</dbReference>
<keyword evidence="8" id="KW-0675">Receptor</keyword>
<dbReference type="Pfam" id="PF13715">
    <property type="entry name" value="CarbopepD_reg_2"/>
    <property type="match status" value="1"/>
</dbReference>
<dbReference type="InterPro" id="IPR023997">
    <property type="entry name" value="TonB-dep_OMP_SusC/RagA_CS"/>
</dbReference>
<dbReference type="InterPro" id="IPR000531">
    <property type="entry name" value="Beta-barrel_TonB"/>
</dbReference>
<name>A0ABW6A8V8_9BACT</name>
<keyword evidence="5" id="KW-0732">Signal</keyword>
<evidence type="ECO:0000256" key="5">
    <source>
        <dbReference type="ARBA" id="ARBA00022729"/>
    </source>
</evidence>
<keyword evidence="9 10" id="KW-0998">Cell outer membrane</keyword>
<dbReference type="PANTHER" id="PTHR30069:SF29">
    <property type="entry name" value="HEMOGLOBIN AND HEMOGLOBIN-HAPTOGLOBIN-BINDING PROTEIN 1-RELATED"/>
    <property type="match status" value="1"/>
</dbReference>
<keyword evidence="7 10" id="KW-0472">Membrane</keyword>
<keyword evidence="4 10" id="KW-0812">Transmembrane</keyword>
<dbReference type="EMBL" id="JBHUOZ010000003">
    <property type="protein sequence ID" value="MFD2920342.1"/>
    <property type="molecule type" value="Genomic_DNA"/>
</dbReference>
<evidence type="ECO:0000259" key="13">
    <source>
        <dbReference type="Pfam" id="PF07715"/>
    </source>
</evidence>
<dbReference type="SUPFAM" id="SSF56935">
    <property type="entry name" value="Porins"/>
    <property type="match status" value="1"/>
</dbReference>
<evidence type="ECO:0000256" key="9">
    <source>
        <dbReference type="ARBA" id="ARBA00023237"/>
    </source>
</evidence>
<dbReference type="InterPro" id="IPR012910">
    <property type="entry name" value="Plug_dom"/>
</dbReference>
<dbReference type="RefSeq" id="WP_386098502.1">
    <property type="nucleotide sequence ID" value="NZ_JBHUOZ010000003.1"/>
</dbReference>
<feature type="domain" description="TonB-dependent receptor plug" evidence="13">
    <location>
        <begin position="119"/>
        <end position="258"/>
    </location>
</feature>
<feature type="domain" description="TonB-dependent receptor-like beta-barrel" evidence="12">
    <location>
        <begin position="426"/>
        <end position="807"/>
    </location>
</feature>
<dbReference type="PANTHER" id="PTHR30069">
    <property type="entry name" value="TONB-DEPENDENT OUTER MEMBRANE RECEPTOR"/>
    <property type="match status" value="1"/>
</dbReference>
<evidence type="ECO:0000256" key="11">
    <source>
        <dbReference type="RuleBase" id="RU003357"/>
    </source>
</evidence>
<comment type="caution">
    <text evidence="14">The sequence shown here is derived from an EMBL/GenBank/DDBJ whole genome shotgun (WGS) entry which is preliminary data.</text>
</comment>
<evidence type="ECO:0000256" key="10">
    <source>
        <dbReference type="PROSITE-ProRule" id="PRU01360"/>
    </source>
</evidence>
<evidence type="ECO:0000259" key="12">
    <source>
        <dbReference type="Pfam" id="PF00593"/>
    </source>
</evidence>
<protein>
    <submittedName>
        <fullName evidence="14">SusC/RagA family TonB-linked outer membrane protein</fullName>
    </submittedName>
</protein>
<dbReference type="InterPro" id="IPR023996">
    <property type="entry name" value="TonB-dep_OMP_SusC/RagA"/>
</dbReference>
<evidence type="ECO:0000256" key="1">
    <source>
        <dbReference type="ARBA" id="ARBA00004571"/>
    </source>
</evidence>